<feature type="coiled-coil region" evidence="1">
    <location>
        <begin position="64"/>
        <end position="96"/>
    </location>
</feature>
<evidence type="ECO:0008006" key="5">
    <source>
        <dbReference type="Google" id="ProtNLM"/>
    </source>
</evidence>
<dbReference type="Proteomes" id="UP001632037">
    <property type="component" value="Unassembled WGS sequence"/>
</dbReference>
<keyword evidence="4" id="KW-1185">Reference proteome</keyword>
<protein>
    <recommendedName>
        <fullName evidence="5">SPX domain-containing protein</fullName>
    </recommendedName>
</protein>
<reference evidence="3 4" key="1">
    <citation type="submission" date="2024-09" db="EMBL/GenBank/DDBJ databases">
        <title>Genome sequencing and assembly of Phytophthora oleae, isolate VK10A, causative agent of rot of olive drupes.</title>
        <authorList>
            <person name="Conti Taguali S."/>
            <person name="Riolo M."/>
            <person name="La Spada F."/>
            <person name="Cacciola S.O."/>
            <person name="Dionisio G."/>
        </authorList>
    </citation>
    <scope>NUCLEOTIDE SEQUENCE [LARGE SCALE GENOMIC DNA]</scope>
    <source>
        <strain evidence="3 4">VK10A</strain>
    </source>
</reference>
<comment type="caution">
    <text evidence="3">The sequence shown here is derived from an EMBL/GenBank/DDBJ whole genome shotgun (WGS) entry which is preliminary data.</text>
</comment>
<dbReference type="AlphaFoldDB" id="A0ABD3EPK2"/>
<feature type="compositionally biased region" description="Basic and acidic residues" evidence="2">
    <location>
        <begin position="15"/>
        <end position="25"/>
    </location>
</feature>
<proteinExistence type="predicted"/>
<dbReference type="EMBL" id="JBIMZQ010000134">
    <property type="protein sequence ID" value="KAL3656151.1"/>
    <property type="molecule type" value="Genomic_DNA"/>
</dbReference>
<accession>A0ABD3EPK2</accession>
<organism evidence="3 4">
    <name type="scientific">Phytophthora oleae</name>
    <dbReference type="NCBI Taxonomy" id="2107226"/>
    <lineage>
        <taxon>Eukaryota</taxon>
        <taxon>Sar</taxon>
        <taxon>Stramenopiles</taxon>
        <taxon>Oomycota</taxon>
        <taxon>Peronosporomycetes</taxon>
        <taxon>Peronosporales</taxon>
        <taxon>Peronosporaceae</taxon>
        <taxon>Phytophthora</taxon>
    </lineage>
</organism>
<feature type="region of interest" description="Disordered" evidence="2">
    <location>
        <begin position="1"/>
        <end position="26"/>
    </location>
</feature>
<name>A0ABD3EPK2_9STRA</name>
<keyword evidence="1" id="KW-0175">Coiled coil</keyword>
<feature type="compositionally biased region" description="Basic residues" evidence="2">
    <location>
        <begin position="1"/>
        <end position="14"/>
    </location>
</feature>
<evidence type="ECO:0000313" key="4">
    <source>
        <dbReference type="Proteomes" id="UP001632037"/>
    </source>
</evidence>
<evidence type="ECO:0000256" key="2">
    <source>
        <dbReference type="SAM" id="MobiDB-lite"/>
    </source>
</evidence>
<evidence type="ECO:0000313" key="3">
    <source>
        <dbReference type="EMBL" id="KAL3656151.1"/>
    </source>
</evidence>
<evidence type="ECO:0000256" key="1">
    <source>
        <dbReference type="SAM" id="Coils"/>
    </source>
</evidence>
<sequence length="116" mass="13705">MGRYKPNHSKNRKRESRELNLKDSSKSPVLKVVRQAPLPDTSLFEYPYDRDRFVKLQADLLRHLKKSRRIARRFRKEAERIESDEAEKKVEGLLNQVFSELTHLEDIASAKLDRAD</sequence>
<gene>
    <name evidence="3" type="ORF">V7S43_019035</name>
</gene>